<evidence type="ECO:0000256" key="1">
    <source>
        <dbReference type="SAM" id="MobiDB-lite"/>
    </source>
</evidence>
<reference evidence="2 3" key="1">
    <citation type="journal article" date="2021" name="Nat. Commun.">
        <title>Genetic determinants of endophytism in the Arabidopsis root mycobiome.</title>
        <authorList>
            <person name="Mesny F."/>
            <person name="Miyauchi S."/>
            <person name="Thiergart T."/>
            <person name="Pickel B."/>
            <person name="Atanasova L."/>
            <person name="Karlsson M."/>
            <person name="Huettel B."/>
            <person name="Barry K.W."/>
            <person name="Haridas S."/>
            <person name="Chen C."/>
            <person name="Bauer D."/>
            <person name="Andreopoulos W."/>
            <person name="Pangilinan J."/>
            <person name="LaButti K."/>
            <person name="Riley R."/>
            <person name="Lipzen A."/>
            <person name="Clum A."/>
            <person name="Drula E."/>
            <person name="Henrissat B."/>
            <person name="Kohler A."/>
            <person name="Grigoriev I.V."/>
            <person name="Martin F.M."/>
            <person name="Hacquard S."/>
        </authorList>
    </citation>
    <scope>NUCLEOTIDE SEQUENCE [LARGE SCALE GENOMIC DNA]</scope>
    <source>
        <strain evidence="2 3">MPI-SDFR-AT-0080</strain>
    </source>
</reference>
<proteinExistence type="predicted"/>
<protein>
    <submittedName>
        <fullName evidence="2">Uncharacterized protein</fullName>
    </submittedName>
</protein>
<dbReference type="Proteomes" id="UP000774617">
    <property type="component" value="Unassembled WGS sequence"/>
</dbReference>
<name>A0ABQ8GU62_9PEZI</name>
<comment type="caution">
    <text evidence="2">The sequence shown here is derived from an EMBL/GenBank/DDBJ whole genome shotgun (WGS) entry which is preliminary data.</text>
</comment>
<evidence type="ECO:0000313" key="3">
    <source>
        <dbReference type="Proteomes" id="UP000774617"/>
    </source>
</evidence>
<organism evidence="2 3">
    <name type="scientific">Macrophomina phaseolina</name>
    <dbReference type="NCBI Taxonomy" id="35725"/>
    <lineage>
        <taxon>Eukaryota</taxon>
        <taxon>Fungi</taxon>
        <taxon>Dikarya</taxon>
        <taxon>Ascomycota</taxon>
        <taxon>Pezizomycotina</taxon>
        <taxon>Dothideomycetes</taxon>
        <taxon>Dothideomycetes incertae sedis</taxon>
        <taxon>Botryosphaeriales</taxon>
        <taxon>Botryosphaeriaceae</taxon>
        <taxon>Macrophomina</taxon>
    </lineage>
</organism>
<sequence length="241" mass="26715">MPHEKSDFTLPTYEDSLAERASGSAHGGQQIIDRLTNVRARHIREIVDGIVYPRIEEQAMYGIAKTTIAMVPSDAVTEKPVSEFDFGDHKGEESLELVGFPSDEAVEQVRLKGPLNRTQFWRQAGVLEEFQRTLQGKLVTAPFAPLPQQRAPQSPVSSSELDHSTTVQRRGLLKKRQDFSPRMASTSTIERATTEAAVEQTSSGLLARVVLEDLCFRTVSEFGLYETISRPAVVIYVVAGL</sequence>
<evidence type="ECO:0000313" key="2">
    <source>
        <dbReference type="EMBL" id="KAH7064806.1"/>
    </source>
</evidence>
<gene>
    <name evidence="2" type="ORF">B0J12DRAFT_12769</name>
</gene>
<feature type="compositionally biased region" description="Polar residues" evidence="1">
    <location>
        <begin position="150"/>
        <end position="167"/>
    </location>
</feature>
<dbReference type="EMBL" id="JAGTJR010000001">
    <property type="protein sequence ID" value="KAH7064806.1"/>
    <property type="molecule type" value="Genomic_DNA"/>
</dbReference>
<feature type="region of interest" description="Disordered" evidence="1">
    <location>
        <begin position="147"/>
        <end position="167"/>
    </location>
</feature>
<keyword evidence="3" id="KW-1185">Reference proteome</keyword>
<accession>A0ABQ8GU62</accession>